<dbReference type="EMBL" id="JACGWK010000008">
    <property type="protein sequence ID" value="KAL0338410.1"/>
    <property type="molecule type" value="Genomic_DNA"/>
</dbReference>
<evidence type="ECO:0000256" key="1">
    <source>
        <dbReference type="SAM" id="Phobius"/>
    </source>
</evidence>
<gene>
    <name evidence="2" type="ORF">Sangu_1363100</name>
</gene>
<dbReference type="AlphaFoldDB" id="A0AAW2N664"/>
<feature type="transmembrane region" description="Helical" evidence="1">
    <location>
        <begin position="27"/>
        <end position="49"/>
    </location>
</feature>
<comment type="caution">
    <text evidence="2">The sequence shown here is derived from an EMBL/GenBank/DDBJ whole genome shotgun (WGS) entry which is preliminary data.</text>
</comment>
<keyword evidence="1" id="KW-0812">Transmembrane</keyword>
<keyword evidence="1" id="KW-1133">Transmembrane helix</keyword>
<sequence>MTNSHPPLKAVTLTHVRYRKGDQFGHLLAWISLIPVFISLAGFVSHFIFRRELQGMFFALGILISEFVNQIIKKSVQQARPRPARFLKLSRFPRLALQSFPIHVLFRRLFHALNLLQNRCYVPEANVDCGACCVALVGFDYVFEGLLGVPYCGAGVCRSGAGWWVVLGSK</sequence>
<accession>A0AAW2N664</accession>
<keyword evidence="1" id="KW-0472">Membrane</keyword>
<protein>
    <submittedName>
        <fullName evidence="2">Lipid phosphate phosphatase gamma</fullName>
    </submittedName>
</protein>
<evidence type="ECO:0000313" key="2">
    <source>
        <dbReference type="EMBL" id="KAL0338410.1"/>
    </source>
</evidence>
<reference evidence="2" key="2">
    <citation type="journal article" date="2024" name="Plant">
        <title>Genomic evolution and insights into agronomic trait innovations of Sesamum species.</title>
        <authorList>
            <person name="Miao H."/>
            <person name="Wang L."/>
            <person name="Qu L."/>
            <person name="Liu H."/>
            <person name="Sun Y."/>
            <person name="Le M."/>
            <person name="Wang Q."/>
            <person name="Wei S."/>
            <person name="Zheng Y."/>
            <person name="Lin W."/>
            <person name="Duan Y."/>
            <person name="Cao H."/>
            <person name="Xiong S."/>
            <person name="Wang X."/>
            <person name="Wei L."/>
            <person name="Li C."/>
            <person name="Ma Q."/>
            <person name="Ju M."/>
            <person name="Zhao R."/>
            <person name="Li G."/>
            <person name="Mu C."/>
            <person name="Tian Q."/>
            <person name="Mei H."/>
            <person name="Zhang T."/>
            <person name="Gao T."/>
            <person name="Zhang H."/>
        </authorList>
    </citation>
    <scope>NUCLEOTIDE SEQUENCE</scope>
    <source>
        <strain evidence="2">G01</strain>
    </source>
</reference>
<organism evidence="2">
    <name type="scientific">Sesamum angustifolium</name>
    <dbReference type="NCBI Taxonomy" id="2727405"/>
    <lineage>
        <taxon>Eukaryota</taxon>
        <taxon>Viridiplantae</taxon>
        <taxon>Streptophyta</taxon>
        <taxon>Embryophyta</taxon>
        <taxon>Tracheophyta</taxon>
        <taxon>Spermatophyta</taxon>
        <taxon>Magnoliopsida</taxon>
        <taxon>eudicotyledons</taxon>
        <taxon>Gunneridae</taxon>
        <taxon>Pentapetalae</taxon>
        <taxon>asterids</taxon>
        <taxon>lamiids</taxon>
        <taxon>Lamiales</taxon>
        <taxon>Pedaliaceae</taxon>
        <taxon>Sesamum</taxon>
    </lineage>
</organism>
<proteinExistence type="predicted"/>
<reference evidence="2" key="1">
    <citation type="submission" date="2020-06" db="EMBL/GenBank/DDBJ databases">
        <authorList>
            <person name="Li T."/>
            <person name="Hu X."/>
            <person name="Zhang T."/>
            <person name="Song X."/>
            <person name="Zhang H."/>
            <person name="Dai N."/>
            <person name="Sheng W."/>
            <person name="Hou X."/>
            <person name="Wei L."/>
        </authorList>
    </citation>
    <scope>NUCLEOTIDE SEQUENCE</scope>
    <source>
        <strain evidence="2">G01</strain>
        <tissue evidence="2">Leaf</tissue>
    </source>
</reference>
<name>A0AAW2N664_9LAMI</name>